<protein>
    <submittedName>
        <fullName evidence="1">13027_t:CDS:1</fullName>
    </submittedName>
</protein>
<accession>A0ACA9KV82</accession>
<dbReference type="Proteomes" id="UP000789366">
    <property type="component" value="Unassembled WGS sequence"/>
</dbReference>
<gene>
    <name evidence="1" type="ORF">SPELUC_LOCUS2759</name>
</gene>
<evidence type="ECO:0000313" key="1">
    <source>
        <dbReference type="EMBL" id="CAG8495492.1"/>
    </source>
</evidence>
<evidence type="ECO:0000313" key="2">
    <source>
        <dbReference type="Proteomes" id="UP000789366"/>
    </source>
</evidence>
<dbReference type="EMBL" id="CAJVPW010001941">
    <property type="protein sequence ID" value="CAG8495492.1"/>
    <property type="molecule type" value="Genomic_DNA"/>
</dbReference>
<reference evidence="1" key="1">
    <citation type="submission" date="2021-06" db="EMBL/GenBank/DDBJ databases">
        <authorList>
            <person name="Kallberg Y."/>
            <person name="Tangrot J."/>
            <person name="Rosling A."/>
        </authorList>
    </citation>
    <scope>NUCLEOTIDE SEQUENCE</scope>
    <source>
        <strain evidence="1">28 12/20/2015</strain>
    </source>
</reference>
<comment type="caution">
    <text evidence="1">The sequence shown here is derived from an EMBL/GenBank/DDBJ whole genome shotgun (WGS) entry which is preliminary data.</text>
</comment>
<sequence>MTIEKYIICLDKSSEKEKTQEPKTFVSSSVTQQAKKQYSWVKDQLVDGKVQMFCIWCQEINAKNIFVQDKDARQQNLFSSFTIQYSVTKAKALANLCNLVNFIHLNYNEITYHNPPCTLDLPHFHLEENNDFNSSNEENYATYQNSVAGSKAILVDLKQFCIAKGIDLIHLIHFGSNGASNMAEMYNELGARLKCKNTFISINHCIAHCFYLAAEDALKNLQYFLDYFAIVKGIYTYWSALYKRKNSLQIVQDENNHYEFLSVLNIVDTC</sequence>
<keyword evidence="2" id="KW-1185">Reference proteome</keyword>
<name>A0ACA9KV82_9GLOM</name>
<organism evidence="1 2">
    <name type="scientific">Cetraspora pellucida</name>
    <dbReference type="NCBI Taxonomy" id="1433469"/>
    <lineage>
        <taxon>Eukaryota</taxon>
        <taxon>Fungi</taxon>
        <taxon>Fungi incertae sedis</taxon>
        <taxon>Mucoromycota</taxon>
        <taxon>Glomeromycotina</taxon>
        <taxon>Glomeromycetes</taxon>
        <taxon>Diversisporales</taxon>
        <taxon>Gigasporaceae</taxon>
        <taxon>Cetraspora</taxon>
    </lineage>
</organism>
<proteinExistence type="predicted"/>